<evidence type="ECO:0000256" key="3">
    <source>
        <dbReference type="ARBA" id="ARBA00023163"/>
    </source>
</evidence>
<gene>
    <name evidence="5" type="ORF">CEPIT_LOCUS43852</name>
</gene>
<proteinExistence type="predicted"/>
<feature type="region of interest" description="Disordered" evidence="4">
    <location>
        <begin position="83"/>
        <end position="120"/>
    </location>
</feature>
<feature type="region of interest" description="Disordered" evidence="4">
    <location>
        <begin position="256"/>
        <end position="275"/>
    </location>
</feature>
<keyword evidence="1" id="KW-0678">Repressor</keyword>
<feature type="compositionally biased region" description="Polar residues" evidence="4">
    <location>
        <begin position="336"/>
        <end position="349"/>
    </location>
</feature>
<dbReference type="PANTHER" id="PTHR33388">
    <property type="entry name" value="OS01G0212500 PROTEIN"/>
    <property type="match status" value="1"/>
</dbReference>
<evidence type="ECO:0000256" key="2">
    <source>
        <dbReference type="ARBA" id="ARBA00023015"/>
    </source>
</evidence>
<dbReference type="EMBL" id="CAMAPF010001136">
    <property type="protein sequence ID" value="CAH9147588.1"/>
    <property type="molecule type" value="Genomic_DNA"/>
</dbReference>
<keyword evidence="3" id="KW-0804">Transcription</keyword>
<comment type="caution">
    <text evidence="5">The sequence shown here is derived from an EMBL/GenBank/DDBJ whole genome shotgun (WGS) entry which is preliminary data.</text>
</comment>
<dbReference type="InterPro" id="IPR040356">
    <property type="entry name" value="SPEAR"/>
</dbReference>
<evidence type="ECO:0000256" key="1">
    <source>
        <dbReference type="ARBA" id="ARBA00022491"/>
    </source>
</evidence>
<dbReference type="Proteomes" id="UP001152523">
    <property type="component" value="Unassembled WGS sequence"/>
</dbReference>
<feature type="region of interest" description="Disordered" evidence="4">
    <location>
        <begin position="285"/>
        <end position="403"/>
    </location>
</feature>
<keyword evidence="2" id="KW-0805">Transcription regulation</keyword>
<organism evidence="5 6">
    <name type="scientific">Cuscuta epithymum</name>
    <dbReference type="NCBI Taxonomy" id="186058"/>
    <lineage>
        <taxon>Eukaryota</taxon>
        <taxon>Viridiplantae</taxon>
        <taxon>Streptophyta</taxon>
        <taxon>Embryophyta</taxon>
        <taxon>Tracheophyta</taxon>
        <taxon>Spermatophyta</taxon>
        <taxon>Magnoliopsida</taxon>
        <taxon>eudicotyledons</taxon>
        <taxon>Gunneridae</taxon>
        <taxon>Pentapetalae</taxon>
        <taxon>asterids</taxon>
        <taxon>lamiids</taxon>
        <taxon>Solanales</taxon>
        <taxon>Convolvulaceae</taxon>
        <taxon>Cuscuteae</taxon>
        <taxon>Cuscuta</taxon>
        <taxon>Cuscuta subgen. Cuscuta</taxon>
    </lineage>
</organism>
<dbReference type="PANTHER" id="PTHR33388:SF1">
    <property type="entry name" value="PROTEIN SPEAR2"/>
    <property type="match status" value="1"/>
</dbReference>
<feature type="compositionally biased region" description="Low complexity" evidence="4">
    <location>
        <begin position="313"/>
        <end position="325"/>
    </location>
</feature>
<feature type="compositionally biased region" description="Polar residues" evidence="4">
    <location>
        <begin position="256"/>
        <end position="274"/>
    </location>
</feature>
<feature type="region of interest" description="Disordered" evidence="4">
    <location>
        <begin position="1"/>
        <end position="45"/>
    </location>
</feature>
<feature type="compositionally biased region" description="Basic residues" evidence="4">
    <location>
        <begin position="29"/>
        <end position="39"/>
    </location>
</feature>
<accession>A0AAV0GJ32</accession>
<reference evidence="5" key="1">
    <citation type="submission" date="2022-07" db="EMBL/GenBank/DDBJ databases">
        <authorList>
            <person name="Macas J."/>
            <person name="Novak P."/>
            <person name="Neumann P."/>
        </authorList>
    </citation>
    <scope>NUCLEOTIDE SEQUENCE</scope>
</reference>
<keyword evidence="6" id="KW-1185">Reference proteome</keyword>
<sequence>MAMVQEEPAQKCSNSSSGDGGGGVCSGRSLKKLKQKKVPQRGLGVAQLEKIRLEEQHRRENNAFQAASNSVFSPSILLPNISSRSHLSPPSSIHSPPDLPSCLPKFDHEGGERGRSGLMIPGHSQWPKLWDGEYNLEGGESRRLDQLGYSLWPNINMPIEPHSSVLPLPTALQRSQQYQQPASSSMVNILSGISSSTSSLKNFQTEPPSNQIYRDNDYMPLWPEEVKMVGVKRPYPFSPEYPPVPSFNCKFPPGYASSTSRANNEPTSCGNGSVANVLESHNLPIREGTSSSQFESNSRSLNRENGGLDGDFLSLAPPADAASSSQIDHRYHHSSRNQLPLNPEASNQRGGEEKMKRPGMNGWGQPHIFSFFPPTKVQSDLEESSKRSDKSESNGVVDLNLKL</sequence>
<dbReference type="GO" id="GO:0003700">
    <property type="term" value="F:DNA-binding transcription factor activity"/>
    <property type="evidence" value="ECO:0007669"/>
    <property type="project" value="InterPro"/>
</dbReference>
<feature type="compositionally biased region" description="Basic and acidic residues" evidence="4">
    <location>
        <begin position="383"/>
        <end position="392"/>
    </location>
</feature>
<feature type="compositionally biased region" description="Low complexity" evidence="4">
    <location>
        <begin position="83"/>
        <end position="96"/>
    </location>
</feature>
<protein>
    <submittedName>
        <fullName evidence="5">Uncharacterized protein</fullName>
    </submittedName>
</protein>
<dbReference type="AlphaFoldDB" id="A0AAV0GJ32"/>
<evidence type="ECO:0000256" key="4">
    <source>
        <dbReference type="SAM" id="MobiDB-lite"/>
    </source>
</evidence>
<feature type="compositionally biased region" description="Polar residues" evidence="4">
    <location>
        <begin position="288"/>
        <end position="300"/>
    </location>
</feature>
<name>A0AAV0GJ32_9ASTE</name>
<feature type="compositionally biased region" description="Basic and acidic residues" evidence="4">
    <location>
        <begin position="105"/>
        <end position="115"/>
    </location>
</feature>
<evidence type="ECO:0000313" key="5">
    <source>
        <dbReference type="EMBL" id="CAH9147588.1"/>
    </source>
</evidence>
<evidence type="ECO:0000313" key="6">
    <source>
        <dbReference type="Proteomes" id="UP001152523"/>
    </source>
</evidence>